<sequence>MEHGRGEYGRALALMTEALPTLESEDRLYAVGVVGCWRWHFFTDEGAETQLREGMRYYDSAWASLGHLLVATDRADQGHRTFVDGVAAGNLMCMLPLANRLAEQGDRDAAEQLYRRAFQLGDAYSAWNLSLLFEREGREEEAASWLWKAAQAGDEDAVRALAEDSEVDDTDGVG</sequence>
<evidence type="ECO:0000313" key="1">
    <source>
        <dbReference type="EMBL" id="RFA10281.1"/>
    </source>
</evidence>
<dbReference type="Proteomes" id="UP000256486">
    <property type="component" value="Unassembled WGS sequence"/>
</dbReference>
<protein>
    <recommendedName>
        <fullName evidence="3">Tetratrico peptide repeat group 5 domain-containing protein</fullName>
    </recommendedName>
</protein>
<accession>A0A3E0VKM8</accession>
<organism evidence="1 2">
    <name type="scientific">Subtercola boreus</name>
    <dbReference type="NCBI Taxonomy" id="120213"/>
    <lineage>
        <taxon>Bacteria</taxon>
        <taxon>Bacillati</taxon>
        <taxon>Actinomycetota</taxon>
        <taxon>Actinomycetes</taxon>
        <taxon>Micrococcales</taxon>
        <taxon>Microbacteriaceae</taxon>
        <taxon>Subtercola</taxon>
    </lineage>
</organism>
<dbReference type="Gene3D" id="1.25.40.10">
    <property type="entry name" value="Tetratricopeptide repeat domain"/>
    <property type="match status" value="1"/>
</dbReference>
<evidence type="ECO:0008006" key="3">
    <source>
        <dbReference type="Google" id="ProtNLM"/>
    </source>
</evidence>
<reference evidence="1 2" key="1">
    <citation type="submission" date="2017-04" db="EMBL/GenBank/DDBJ databases">
        <title>Comparative genome analysis of Subtercola boreus.</title>
        <authorList>
            <person name="Cho Y.-J."/>
            <person name="Cho A."/>
            <person name="Kim O.-S."/>
            <person name="Lee J.-I."/>
        </authorList>
    </citation>
    <scope>NUCLEOTIDE SEQUENCE [LARGE SCALE GENOMIC DNA]</scope>
    <source>
        <strain evidence="1 2">K300</strain>
    </source>
</reference>
<dbReference type="EMBL" id="NBWZ01000001">
    <property type="protein sequence ID" value="RFA10281.1"/>
    <property type="molecule type" value="Genomic_DNA"/>
</dbReference>
<proteinExistence type="predicted"/>
<dbReference type="InterPro" id="IPR011990">
    <property type="entry name" value="TPR-like_helical_dom_sf"/>
</dbReference>
<dbReference type="SUPFAM" id="SSF81901">
    <property type="entry name" value="HCP-like"/>
    <property type="match status" value="1"/>
</dbReference>
<evidence type="ECO:0000313" key="2">
    <source>
        <dbReference type="Proteomes" id="UP000256486"/>
    </source>
</evidence>
<comment type="caution">
    <text evidence="1">The sequence shown here is derived from an EMBL/GenBank/DDBJ whole genome shotgun (WGS) entry which is preliminary data.</text>
</comment>
<name>A0A3E0VKM8_9MICO</name>
<keyword evidence="2" id="KW-1185">Reference proteome</keyword>
<gene>
    <name evidence="1" type="ORF">B7R54_14485</name>
</gene>
<dbReference type="AlphaFoldDB" id="A0A3E0VKM8"/>